<dbReference type="InterPro" id="IPR036259">
    <property type="entry name" value="MFS_trans_sf"/>
</dbReference>
<sequence>MPILAFAAVSPMAHRAAGRIGIERTVLAAMVFLTLGIVIRSACGTIGLWDGTFVIGCSIAVGNVLVPAIVKRDYPGHASLATGMYSAYMTGMAAFASAVTLPLSDAIGWRGTLGIWAIPAGIVTLL</sequence>
<evidence type="ECO:0008006" key="4">
    <source>
        <dbReference type="Google" id="ProtNLM"/>
    </source>
</evidence>
<comment type="caution">
    <text evidence="2">The sequence shown here is derived from an EMBL/GenBank/DDBJ whole genome shotgun (WGS) entry which is preliminary data.</text>
</comment>
<proteinExistence type="predicted"/>
<keyword evidence="1" id="KW-0472">Membrane</keyword>
<name>A0A2U2NCH3_9BIFI</name>
<dbReference type="Proteomes" id="UP000245876">
    <property type="component" value="Unassembled WGS sequence"/>
</dbReference>
<dbReference type="RefSeq" id="WP_109056091.1">
    <property type="nucleotide sequence ID" value="NZ_QFFM01000002.1"/>
</dbReference>
<dbReference type="OrthoDB" id="5317164at2"/>
<dbReference type="PANTHER" id="PTHR23523">
    <property type="match status" value="1"/>
</dbReference>
<keyword evidence="1" id="KW-0812">Transmembrane</keyword>
<evidence type="ECO:0000256" key="1">
    <source>
        <dbReference type="SAM" id="Phobius"/>
    </source>
</evidence>
<accession>A0A2U2NCH3</accession>
<evidence type="ECO:0000313" key="3">
    <source>
        <dbReference type="Proteomes" id="UP000245876"/>
    </source>
</evidence>
<keyword evidence="1" id="KW-1133">Transmembrane helix</keyword>
<organism evidence="2 3">
    <name type="scientific">Bifidobacterium callitrichidarum</name>
    <dbReference type="NCBI Taxonomy" id="2052941"/>
    <lineage>
        <taxon>Bacteria</taxon>
        <taxon>Bacillati</taxon>
        <taxon>Actinomycetota</taxon>
        <taxon>Actinomycetes</taxon>
        <taxon>Bifidobacteriales</taxon>
        <taxon>Bifidobacteriaceae</taxon>
        <taxon>Bifidobacterium</taxon>
    </lineage>
</organism>
<dbReference type="InterPro" id="IPR052524">
    <property type="entry name" value="MFS_Cyanate_Porter"/>
</dbReference>
<keyword evidence="3" id="KW-1185">Reference proteome</keyword>
<reference evidence="2 3" key="1">
    <citation type="journal article" date="2018" name="Int. J. Syst. Evol. Microbiol.">
        <title>Bifidobacterium callitrichidarum sp. nov. from the faeces of the emperor tamarin (Saguinus imperator).</title>
        <authorList>
            <person name="Modesto M."/>
            <person name="Michelini S."/>
            <person name="Sansosti M.C."/>
            <person name="De Filippo C."/>
            <person name="Cavalieri D."/>
            <person name="Qvirist L."/>
            <person name="Andlid T."/>
            <person name="Spiezio C."/>
            <person name="Sandri C."/>
            <person name="Pascarelli S."/>
            <person name="Sgorbati B."/>
            <person name="Mattarelli P."/>
        </authorList>
    </citation>
    <scope>NUCLEOTIDE SEQUENCE [LARGE SCALE GENOMIC DNA]</scope>
    <source>
        <strain evidence="2 3">TRI 5</strain>
    </source>
</reference>
<dbReference type="Gene3D" id="1.20.1250.20">
    <property type="entry name" value="MFS general substrate transporter like domains"/>
    <property type="match status" value="1"/>
</dbReference>
<feature type="transmembrane region" description="Helical" evidence="1">
    <location>
        <begin position="25"/>
        <end position="43"/>
    </location>
</feature>
<dbReference type="PANTHER" id="PTHR23523:SF2">
    <property type="entry name" value="2-NITROIMIDAZOLE TRANSPORTER"/>
    <property type="match status" value="1"/>
</dbReference>
<evidence type="ECO:0000313" key="2">
    <source>
        <dbReference type="EMBL" id="PWG66851.1"/>
    </source>
</evidence>
<gene>
    <name evidence="2" type="ORF">DF196_01090</name>
</gene>
<feature type="transmembrane region" description="Helical" evidence="1">
    <location>
        <begin position="48"/>
        <end position="70"/>
    </location>
</feature>
<protein>
    <recommendedName>
        <fullName evidence="4">MFS transporter</fullName>
    </recommendedName>
</protein>
<dbReference type="AlphaFoldDB" id="A0A2U2NCH3"/>
<dbReference type="SUPFAM" id="SSF103473">
    <property type="entry name" value="MFS general substrate transporter"/>
    <property type="match status" value="1"/>
</dbReference>
<feature type="transmembrane region" description="Helical" evidence="1">
    <location>
        <begin position="82"/>
        <end position="103"/>
    </location>
</feature>
<dbReference type="EMBL" id="QFFM01000002">
    <property type="protein sequence ID" value="PWG66851.1"/>
    <property type="molecule type" value="Genomic_DNA"/>
</dbReference>